<keyword evidence="5" id="KW-1185">Reference proteome</keyword>
<keyword evidence="4" id="KW-0808">Transferase</keyword>
<evidence type="ECO:0000256" key="2">
    <source>
        <dbReference type="ARBA" id="ARBA00038211"/>
    </source>
</evidence>
<reference evidence="4" key="2">
    <citation type="submission" date="2023-06" db="EMBL/GenBank/DDBJ databases">
        <authorList>
            <consortium name="Lawrence Berkeley National Laboratory"/>
            <person name="Haridas S."/>
            <person name="Hensen N."/>
            <person name="Bonometti L."/>
            <person name="Westerberg I."/>
            <person name="Brannstrom I.O."/>
            <person name="Guillou S."/>
            <person name="Cros-Aarteil S."/>
            <person name="Calhoun S."/>
            <person name="Kuo A."/>
            <person name="Mondo S."/>
            <person name="Pangilinan J."/>
            <person name="Riley R."/>
            <person name="Labutti K."/>
            <person name="Andreopoulos B."/>
            <person name="Lipzen A."/>
            <person name="Chen C."/>
            <person name="Yanf M."/>
            <person name="Daum C."/>
            <person name="Ng V."/>
            <person name="Clum A."/>
            <person name="Steindorff A."/>
            <person name="Ohm R."/>
            <person name="Martin F."/>
            <person name="Silar P."/>
            <person name="Natvig D."/>
            <person name="Lalanne C."/>
            <person name="Gautier V."/>
            <person name="Ament-Velasquez S.L."/>
            <person name="Kruys A."/>
            <person name="Hutchinson M.I."/>
            <person name="Powell A.J."/>
            <person name="Barry K."/>
            <person name="Miller A.N."/>
            <person name="Grigoriev I.V."/>
            <person name="Debuchy R."/>
            <person name="Gladieux P."/>
            <person name="Thoren M.H."/>
            <person name="Johannesson H."/>
        </authorList>
    </citation>
    <scope>NUCLEOTIDE SEQUENCE</scope>
    <source>
        <strain evidence="4">CBS 955.72</strain>
    </source>
</reference>
<dbReference type="InterPro" id="IPR011009">
    <property type="entry name" value="Kinase-like_dom_sf"/>
</dbReference>
<evidence type="ECO:0000313" key="5">
    <source>
        <dbReference type="Proteomes" id="UP001275084"/>
    </source>
</evidence>
<comment type="caution">
    <text evidence="4">The sequence shown here is derived from an EMBL/GenBank/DDBJ whole genome shotgun (WGS) entry which is preliminary data.</text>
</comment>
<dbReference type="EMBL" id="JAUIQD010000001">
    <property type="protein sequence ID" value="KAK3364253.1"/>
    <property type="molecule type" value="Genomic_DNA"/>
</dbReference>
<dbReference type="GO" id="GO:0006646">
    <property type="term" value="P:phosphatidylethanolamine biosynthetic process"/>
    <property type="evidence" value="ECO:0007669"/>
    <property type="project" value="TreeGrafter"/>
</dbReference>
<dbReference type="EC" id="2.7.1.82" evidence="3"/>
<dbReference type="PANTHER" id="PTHR22603">
    <property type="entry name" value="CHOLINE/ETHANOALAMINE KINASE"/>
    <property type="match status" value="1"/>
</dbReference>
<dbReference type="Proteomes" id="UP001275084">
    <property type="component" value="Unassembled WGS sequence"/>
</dbReference>
<dbReference type="SUPFAM" id="SSF56112">
    <property type="entry name" value="Protein kinase-like (PK-like)"/>
    <property type="match status" value="1"/>
</dbReference>
<sequence>FIDYEYATPCPAAFDIANHFAEWGGYDCDYNMLPTKSMRRRFLQHYLESYKAHCEAPTPHRILEALFEEVDRYRGLPGLYGGLWALVQAAVSQIDFDYTALAEARLGEYFAWRAEEDGSRAREGKDMPLCEQR</sequence>
<accession>A0AAJ0HWS3</accession>
<keyword evidence="4" id="KW-0418">Kinase</keyword>
<dbReference type="Gene3D" id="3.90.1200.10">
    <property type="match status" value="1"/>
</dbReference>
<feature type="non-terminal residue" evidence="4">
    <location>
        <position position="133"/>
    </location>
</feature>
<dbReference type="PANTHER" id="PTHR22603:SF66">
    <property type="entry name" value="ETHANOLAMINE KINASE"/>
    <property type="match status" value="1"/>
</dbReference>
<feature type="non-terminal residue" evidence="4">
    <location>
        <position position="1"/>
    </location>
</feature>
<evidence type="ECO:0000256" key="1">
    <source>
        <dbReference type="ARBA" id="ARBA00037883"/>
    </source>
</evidence>
<comment type="similarity">
    <text evidence="2">Belongs to the choline/ethanolamine kinase family.</text>
</comment>
<dbReference type="AlphaFoldDB" id="A0AAJ0HWS3"/>
<dbReference type="GO" id="GO:0004305">
    <property type="term" value="F:ethanolamine kinase activity"/>
    <property type="evidence" value="ECO:0007669"/>
    <property type="project" value="UniProtKB-EC"/>
</dbReference>
<reference evidence="4" key="1">
    <citation type="journal article" date="2023" name="Mol. Phylogenet. Evol.">
        <title>Genome-scale phylogeny and comparative genomics of the fungal order Sordariales.</title>
        <authorList>
            <person name="Hensen N."/>
            <person name="Bonometti L."/>
            <person name="Westerberg I."/>
            <person name="Brannstrom I.O."/>
            <person name="Guillou S."/>
            <person name="Cros-Aarteil S."/>
            <person name="Calhoun S."/>
            <person name="Haridas S."/>
            <person name="Kuo A."/>
            <person name="Mondo S."/>
            <person name="Pangilinan J."/>
            <person name="Riley R."/>
            <person name="LaButti K."/>
            <person name="Andreopoulos B."/>
            <person name="Lipzen A."/>
            <person name="Chen C."/>
            <person name="Yan M."/>
            <person name="Daum C."/>
            <person name="Ng V."/>
            <person name="Clum A."/>
            <person name="Steindorff A."/>
            <person name="Ohm R.A."/>
            <person name="Martin F."/>
            <person name="Silar P."/>
            <person name="Natvig D.O."/>
            <person name="Lalanne C."/>
            <person name="Gautier V."/>
            <person name="Ament-Velasquez S.L."/>
            <person name="Kruys A."/>
            <person name="Hutchinson M.I."/>
            <person name="Powell A.J."/>
            <person name="Barry K."/>
            <person name="Miller A.N."/>
            <person name="Grigoriev I.V."/>
            <person name="Debuchy R."/>
            <person name="Gladieux P."/>
            <person name="Hiltunen Thoren M."/>
            <person name="Johannesson H."/>
        </authorList>
    </citation>
    <scope>NUCLEOTIDE SEQUENCE</scope>
    <source>
        <strain evidence="4">CBS 955.72</strain>
    </source>
</reference>
<dbReference type="GO" id="GO:0005737">
    <property type="term" value="C:cytoplasm"/>
    <property type="evidence" value="ECO:0007669"/>
    <property type="project" value="TreeGrafter"/>
</dbReference>
<proteinExistence type="inferred from homology"/>
<dbReference type="Pfam" id="PF01633">
    <property type="entry name" value="Choline_kinase"/>
    <property type="match status" value="1"/>
</dbReference>
<protein>
    <recommendedName>
        <fullName evidence="3">ethanolamine kinase</fullName>
        <ecNumber evidence="3">2.7.1.82</ecNumber>
    </recommendedName>
</protein>
<gene>
    <name evidence="4" type="ORF">B0T25DRAFT_440545</name>
</gene>
<evidence type="ECO:0000313" key="4">
    <source>
        <dbReference type="EMBL" id="KAK3364253.1"/>
    </source>
</evidence>
<evidence type="ECO:0000256" key="3">
    <source>
        <dbReference type="ARBA" id="ARBA00038874"/>
    </source>
</evidence>
<name>A0AAJ0HWS3_9PEZI</name>
<organism evidence="4 5">
    <name type="scientific">Lasiosphaeria hispida</name>
    <dbReference type="NCBI Taxonomy" id="260671"/>
    <lineage>
        <taxon>Eukaryota</taxon>
        <taxon>Fungi</taxon>
        <taxon>Dikarya</taxon>
        <taxon>Ascomycota</taxon>
        <taxon>Pezizomycotina</taxon>
        <taxon>Sordariomycetes</taxon>
        <taxon>Sordariomycetidae</taxon>
        <taxon>Sordariales</taxon>
        <taxon>Lasiosphaeriaceae</taxon>
        <taxon>Lasiosphaeria</taxon>
    </lineage>
</organism>
<comment type="pathway">
    <text evidence="1">Phospholipid metabolism; phosphatidylethanolamine biosynthesis; phosphatidylethanolamine from ethanolamine: step 1/3.</text>
</comment>